<evidence type="ECO:0000259" key="2">
    <source>
        <dbReference type="Pfam" id="PF24346"/>
    </source>
</evidence>
<proteinExistence type="predicted"/>
<evidence type="ECO:0000256" key="1">
    <source>
        <dbReference type="SAM" id="MobiDB-lite"/>
    </source>
</evidence>
<protein>
    <submittedName>
        <fullName evidence="3">Internalin, putative</fullName>
    </submittedName>
</protein>
<dbReference type="AlphaFoldDB" id="A0A1R4I808"/>
<dbReference type="STRING" id="1255658.FM114_00360"/>
<dbReference type="InterPro" id="IPR055354">
    <property type="entry name" value="DUF7507"/>
</dbReference>
<dbReference type="EMBL" id="FUKQ01000001">
    <property type="protein sequence ID" value="SJN15950.1"/>
    <property type="molecule type" value="Genomic_DNA"/>
</dbReference>
<dbReference type="NCBIfam" id="TIGR01451">
    <property type="entry name" value="B_ant_repeat"/>
    <property type="match status" value="1"/>
</dbReference>
<evidence type="ECO:0000313" key="4">
    <source>
        <dbReference type="Proteomes" id="UP000188342"/>
    </source>
</evidence>
<dbReference type="Pfam" id="PF24346">
    <property type="entry name" value="DUF7507"/>
    <property type="match status" value="1"/>
</dbReference>
<feature type="region of interest" description="Disordered" evidence="1">
    <location>
        <begin position="130"/>
        <end position="151"/>
    </location>
</feature>
<reference evidence="3 4" key="1">
    <citation type="submission" date="2017-02" db="EMBL/GenBank/DDBJ databases">
        <authorList>
            <person name="Peterson S.W."/>
        </authorList>
    </citation>
    <scope>NUCLEOTIDE SEQUENCE [LARGE SCALE GENOMIC DNA]</scope>
    <source>
        <strain evidence="3 4">LSP_Lj1</strain>
    </source>
</reference>
<keyword evidence="4" id="KW-1185">Reference proteome</keyword>
<organism evidence="3 4">
    <name type="scientific">Luteococcus japonicus LSP_Lj1</name>
    <dbReference type="NCBI Taxonomy" id="1255658"/>
    <lineage>
        <taxon>Bacteria</taxon>
        <taxon>Bacillati</taxon>
        <taxon>Actinomycetota</taxon>
        <taxon>Actinomycetes</taxon>
        <taxon>Propionibacteriales</taxon>
        <taxon>Propionibacteriaceae</taxon>
        <taxon>Luteococcus</taxon>
    </lineage>
</organism>
<sequence>MITRPNPSARLVRTASLADANGDGVASVGETLTHAITLTNTGDVPLDDATISDPMLPDLACSPAQDQPIEVGQVRTCTGTHVVTEADAPAGLARNVATVTRPTTGGIPPAEHTEPVTARPDATVDKAAALDDADGNGVGNGGRRSATRSPWPIPATWPWTACGSRIRCCPRWPALRVWTSRWPSAPGWSAPAIT</sequence>
<dbReference type="OrthoDB" id="134475at2"/>
<evidence type="ECO:0000313" key="3">
    <source>
        <dbReference type="EMBL" id="SJN15950.1"/>
    </source>
</evidence>
<feature type="domain" description="DUF7507" evidence="2">
    <location>
        <begin position="6"/>
        <end position="106"/>
    </location>
</feature>
<dbReference type="InterPro" id="IPR047589">
    <property type="entry name" value="DUF11_rpt"/>
</dbReference>
<name>A0A1R4I808_9ACTN</name>
<dbReference type="Proteomes" id="UP000188342">
    <property type="component" value="Unassembled WGS sequence"/>
</dbReference>
<accession>A0A1R4I808</accession>
<gene>
    <name evidence="3" type="ORF">FM114_00360</name>
</gene>